<dbReference type="WBParaSite" id="maker-uti_cns_0004682-snap-gene-0.12-mRNA-1">
    <property type="protein sequence ID" value="maker-uti_cns_0004682-snap-gene-0.12-mRNA-1"/>
    <property type="gene ID" value="maker-uti_cns_0004682-snap-gene-0.12"/>
</dbReference>
<reference evidence="3" key="1">
    <citation type="submission" date="2016-11" db="UniProtKB">
        <authorList>
            <consortium name="WormBaseParasite"/>
        </authorList>
    </citation>
    <scope>IDENTIFICATION</scope>
</reference>
<evidence type="ECO:0000313" key="3">
    <source>
        <dbReference type="WBParaSite" id="maker-uti_cns_0004682-snap-gene-0.12-mRNA-1"/>
    </source>
</evidence>
<evidence type="ECO:0000256" key="1">
    <source>
        <dbReference type="SAM" id="Phobius"/>
    </source>
</evidence>
<feature type="transmembrane region" description="Helical" evidence="1">
    <location>
        <begin position="60"/>
        <end position="83"/>
    </location>
</feature>
<protein>
    <submittedName>
        <fullName evidence="3">Glycoprotein E</fullName>
    </submittedName>
</protein>
<organism evidence="2 3">
    <name type="scientific">Macrostomum lignano</name>
    <dbReference type="NCBI Taxonomy" id="282301"/>
    <lineage>
        <taxon>Eukaryota</taxon>
        <taxon>Metazoa</taxon>
        <taxon>Spiralia</taxon>
        <taxon>Lophotrochozoa</taxon>
        <taxon>Platyhelminthes</taxon>
        <taxon>Rhabditophora</taxon>
        <taxon>Macrostomorpha</taxon>
        <taxon>Macrostomida</taxon>
        <taxon>Macrostomidae</taxon>
        <taxon>Macrostomum</taxon>
    </lineage>
</organism>
<keyword evidence="1" id="KW-0472">Membrane</keyword>
<dbReference type="Proteomes" id="UP000095280">
    <property type="component" value="Unplaced"/>
</dbReference>
<keyword evidence="1" id="KW-1133">Transmembrane helix</keyword>
<accession>A0A1I8H7N5</accession>
<sequence length="131" mass="13645">PEGHVSRWTLLVSNRSITVSCTAEQTLPVGISFEASSTVTQAFSCTEIQMPTGLAGFMQYVAASLIGAFVTALVASAAVGLAIRLAGPSRGVPDSDCSYLTVRPPAAKPATEHPDDRSDCTEFLEIVADGD</sequence>
<keyword evidence="1" id="KW-0812">Transmembrane</keyword>
<evidence type="ECO:0000313" key="2">
    <source>
        <dbReference type="Proteomes" id="UP000095280"/>
    </source>
</evidence>
<name>A0A1I8H7N5_9PLAT</name>
<proteinExistence type="predicted"/>
<dbReference type="AlphaFoldDB" id="A0A1I8H7N5"/>
<keyword evidence="2" id="KW-1185">Reference proteome</keyword>